<sequence length="98" mass="12142">MKVLTKIVGFFLLIFSFAYYQASPLQKGHHHRGHGPSKHYYHGPRPHYRPVAYRYHRPERHYYKPNHYYRPERPHRYSHHKKYRRNHVSSRPVIVVRL</sequence>
<gene>
    <name evidence="1" type="ORF">SAMN05444267_102375</name>
</gene>
<dbReference type="AlphaFoldDB" id="A0A1M7D0M4"/>
<keyword evidence="2" id="KW-1185">Reference proteome</keyword>
<proteinExistence type="predicted"/>
<evidence type="ECO:0000313" key="1">
    <source>
        <dbReference type="EMBL" id="SHL73072.1"/>
    </source>
</evidence>
<dbReference type="RefSeq" id="WP_139262707.1">
    <property type="nucleotide sequence ID" value="NZ_FRAV01000023.1"/>
</dbReference>
<reference evidence="2" key="1">
    <citation type="submission" date="2016-11" db="EMBL/GenBank/DDBJ databases">
        <authorList>
            <person name="Varghese N."/>
            <person name="Submissions S."/>
        </authorList>
    </citation>
    <scope>NUCLEOTIDE SEQUENCE [LARGE SCALE GENOMIC DNA]</scope>
    <source>
        <strain evidence="2">DSM 26899</strain>
    </source>
</reference>
<evidence type="ECO:0000313" key="2">
    <source>
        <dbReference type="Proteomes" id="UP000184364"/>
    </source>
</evidence>
<dbReference type="Proteomes" id="UP000184364">
    <property type="component" value="Unassembled WGS sequence"/>
</dbReference>
<organism evidence="1 2">
    <name type="scientific">Chryseobacterium polytrichastri</name>
    <dbReference type="NCBI Taxonomy" id="1302687"/>
    <lineage>
        <taxon>Bacteria</taxon>
        <taxon>Pseudomonadati</taxon>
        <taxon>Bacteroidota</taxon>
        <taxon>Flavobacteriia</taxon>
        <taxon>Flavobacteriales</taxon>
        <taxon>Weeksellaceae</taxon>
        <taxon>Chryseobacterium group</taxon>
        <taxon>Chryseobacterium</taxon>
    </lineage>
</organism>
<dbReference type="OrthoDB" id="1274908at2"/>
<name>A0A1M7D0M4_9FLAO</name>
<dbReference type="STRING" id="1302687.SAMN05444267_102375"/>
<accession>A0A1M7D0M4</accession>
<dbReference type="EMBL" id="FRAV01000023">
    <property type="protein sequence ID" value="SHL73072.1"/>
    <property type="molecule type" value="Genomic_DNA"/>
</dbReference>
<protein>
    <submittedName>
        <fullName evidence="1">Uncharacterized protein</fullName>
    </submittedName>
</protein>